<organism evidence="2 3">
    <name type="scientific">Paenibacillus thiaminolyticus</name>
    <name type="common">Bacillus thiaminolyticus</name>
    <dbReference type="NCBI Taxonomy" id="49283"/>
    <lineage>
        <taxon>Bacteria</taxon>
        <taxon>Bacillati</taxon>
        <taxon>Bacillota</taxon>
        <taxon>Bacilli</taxon>
        <taxon>Bacillales</taxon>
        <taxon>Paenibacillaceae</taxon>
        <taxon>Paenibacillus</taxon>
    </lineage>
</organism>
<dbReference type="InterPro" id="IPR020509">
    <property type="entry name" value="Uncharacterised_YnzE"/>
</dbReference>
<sequence>MGMPSLDRGDCLVPLVRRLADSTGKSRVDGTVLLTHDTDCRGHCGAGDADIISLNWYSSLFPSMPLTYAPAFAGWLMWAYGLILLSGWAGIRRRQRSQ</sequence>
<gene>
    <name evidence="2" type="ORF">DQX05_27840</name>
</gene>
<dbReference type="AlphaFoldDB" id="A0A3A3G967"/>
<dbReference type="Proteomes" id="UP000266177">
    <property type="component" value="Unassembled WGS sequence"/>
</dbReference>
<reference evidence="2 3" key="1">
    <citation type="submission" date="2018-09" db="EMBL/GenBank/DDBJ databases">
        <title>Paenibacillus SK2017-BO5.</title>
        <authorList>
            <person name="Piskunova J.V."/>
            <person name="Dubiley S.A."/>
            <person name="Severinov K.V."/>
        </authorList>
    </citation>
    <scope>NUCLEOTIDE SEQUENCE [LARGE SCALE GENOMIC DNA]</scope>
    <source>
        <strain evidence="2 3">BO5</strain>
    </source>
</reference>
<feature type="transmembrane region" description="Helical" evidence="1">
    <location>
        <begin position="68"/>
        <end position="91"/>
    </location>
</feature>
<protein>
    <submittedName>
        <fullName evidence="2">Uncharacterized protein</fullName>
    </submittedName>
</protein>
<name>A0A3A3G967_PANTH</name>
<dbReference type="Pfam" id="PF17329">
    <property type="entry name" value="DUF5367"/>
    <property type="match status" value="1"/>
</dbReference>
<evidence type="ECO:0000313" key="2">
    <source>
        <dbReference type="EMBL" id="RJG17660.1"/>
    </source>
</evidence>
<keyword evidence="1" id="KW-1133">Transmembrane helix</keyword>
<keyword evidence="1" id="KW-0812">Transmembrane</keyword>
<keyword evidence="1" id="KW-0472">Membrane</keyword>
<accession>A0A3A3G967</accession>
<proteinExistence type="predicted"/>
<evidence type="ECO:0000256" key="1">
    <source>
        <dbReference type="SAM" id="Phobius"/>
    </source>
</evidence>
<comment type="caution">
    <text evidence="2">The sequence shown here is derived from an EMBL/GenBank/DDBJ whole genome shotgun (WGS) entry which is preliminary data.</text>
</comment>
<dbReference type="EMBL" id="QYZD01000049">
    <property type="protein sequence ID" value="RJG17660.1"/>
    <property type="molecule type" value="Genomic_DNA"/>
</dbReference>
<evidence type="ECO:0000313" key="3">
    <source>
        <dbReference type="Proteomes" id="UP000266177"/>
    </source>
</evidence>